<protein>
    <recommendedName>
        <fullName evidence="3">HMG box domain-containing protein</fullName>
    </recommendedName>
</protein>
<gene>
    <name evidence="4" type="ORF">PGLA2088_LOCUS47232</name>
</gene>
<dbReference type="InterPro" id="IPR050342">
    <property type="entry name" value="HMGB"/>
</dbReference>
<evidence type="ECO:0000259" key="3">
    <source>
        <dbReference type="PROSITE" id="PS50118"/>
    </source>
</evidence>
<dbReference type="PANTHER" id="PTHR48112:SF22">
    <property type="entry name" value="MITOCHONDRIAL TRANSCRIPTION FACTOR A, ISOFORM B"/>
    <property type="match status" value="1"/>
</dbReference>
<dbReference type="Proteomes" id="UP000626109">
    <property type="component" value="Unassembled WGS sequence"/>
</dbReference>
<dbReference type="GO" id="GO:0003677">
    <property type="term" value="F:DNA binding"/>
    <property type="evidence" value="ECO:0007669"/>
    <property type="project" value="UniProtKB-UniRule"/>
</dbReference>
<evidence type="ECO:0000313" key="5">
    <source>
        <dbReference type="Proteomes" id="UP000626109"/>
    </source>
</evidence>
<dbReference type="Pfam" id="PF00505">
    <property type="entry name" value="HMG_box"/>
    <property type="match status" value="1"/>
</dbReference>
<proteinExistence type="predicted"/>
<dbReference type="AlphaFoldDB" id="A0A813LJW0"/>
<evidence type="ECO:0000313" key="4">
    <source>
        <dbReference type="EMBL" id="CAE8734306.1"/>
    </source>
</evidence>
<dbReference type="EMBL" id="CAJNNW010036441">
    <property type="protein sequence ID" value="CAE8734306.1"/>
    <property type="molecule type" value="Genomic_DNA"/>
</dbReference>
<dbReference type="InterPro" id="IPR036910">
    <property type="entry name" value="HMG_box_dom_sf"/>
</dbReference>
<comment type="caution">
    <text evidence="4">The sequence shown here is derived from an EMBL/GenBank/DDBJ whole genome shotgun (WGS) entry which is preliminary data.</text>
</comment>
<dbReference type="GO" id="GO:0005634">
    <property type="term" value="C:nucleus"/>
    <property type="evidence" value="ECO:0007669"/>
    <property type="project" value="UniProtKB-UniRule"/>
</dbReference>
<dbReference type="InterPro" id="IPR009071">
    <property type="entry name" value="HMG_box_dom"/>
</dbReference>
<accession>A0A813LJW0</accession>
<name>A0A813LJW0_POLGL</name>
<feature type="DNA-binding region" description="HMG box" evidence="2">
    <location>
        <begin position="19"/>
        <end position="86"/>
    </location>
</feature>
<organism evidence="4 5">
    <name type="scientific">Polarella glacialis</name>
    <name type="common">Dinoflagellate</name>
    <dbReference type="NCBI Taxonomy" id="89957"/>
    <lineage>
        <taxon>Eukaryota</taxon>
        <taxon>Sar</taxon>
        <taxon>Alveolata</taxon>
        <taxon>Dinophyceae</taxon>
        <taxon>Suessiales</taxon>
        <taxon>Suessiaceae</taxon>
        <taxon>Polarella</taxon>
    </lineage>
</organism>
<dbReference type="Gene3D" id="1.10.30.10">
    <property type="entry name" value="High mobility group box domain"/>
    <property type="match status" value="1"/>
</dbReference>
<keyword evidence="1 2" id="KW-0238">DNA-binding</keyword>
<evidence type="ECO:0000256" key="2">
    <source>
        <dbReference type="PROSITE-ProRule" id="PRU00267"/>
    </source>
</evidence>
<feature type="domain" description="HMG box" evidence="3">
    <location>
        <begin position="19"/>
        <end position="86"/>
    </location>
</feature>
<dbReference type="SMART" id="SM00398">
    <property type="entry name" value="HMG"/>
    <property type="match status" value="1"/>
</dbReference>
<dbReference type="GO" id="GO:0006357">
    <property type="term" value="P:regulation of transcription by RNA polymerase II"/>
    <property type="evidence" value="ECO:0007669"/>
    <property type="project" value="TreeGrafter"/>
</dbReference>
<sequence>MPACLHNDLYMLPGDMEQPKKPPSSYFIWLAENREALKQEAGGGNLSMPKLAGEKWMRLPDAQKAPSLKKAADLKKQYEKDMQEFKKAGGEAGKRRADEKALKDAMAGKKAKKSDLNIFCG</sequence>
<keyword evidence="2" id="KW-0539">Nucleus</keyword>
<evidence type="ECO:0000256" key="1">
    <source>
        <dbReference type="ARBA" id="ARBA00023125"/>
    </source>
</evidence>
<dbReference type="PANTHER" id="PTHR48112">
    <property type="entry name" value="HIGH MOBILITY GROUP PROTEIN DSP1"/>
    <property type="match status" value="1"/>
</dbReference>
<dbReference type="PROSITE" id="PS50118">
    <property type="entry name" value="HMG_BOX_2"/>
    <property type="match status" value="1"/>
</dbReference>
<reference evidence="4" key="1">
    <citation type="submission" date="2021-02" db="EMBL/GenBank/DDBJ databases">
        <authorList>
            <person name="Dougan E. K."/>
            <person name="Rhodes N."/>
            <person name="Thang M."/>
            <person name="Chan C."/>
        </authorList>
    </citation>
    <scope>NUCLEOTIDE SEQUENCE</scope>
</reference>
<dbReference type="SUPFAM" id="SSF47095">
    <property type="entry name" value="HMG-box"/>
    <property type="match status" value="1"/>
</dbReference>